<accession>A0A5C7B5Q9</accession>
<keyword evidence="3" id="KW-1185">Reference proteome</keyword>
<comment type="caution">
    <text evidence="2">The sequence shown here is derived from an EMBL/GenBank/DDBJ whole genome shotgun (WGS) entry which is preliminary data.</text>
</comment>
<dbReference type="AlphaFoldDB" id="A0A5C7B5Q9"/>
<evidence type="ECO:0000313" key="3">
    <source>
        <dbReference type="Proteomes" id="UP000321938"/>
    </source>
</evidence>
<organism evidence="2 3">
    <name type="scientific">Psychroserpens burtonensis</name>
    <dbReference type="NCBI Taxonomy" id="49278"/>
    <lineage>
        <taxon>Bacteria</taxon>
        <taxon>Pseudomonadati</taxon>
        <taxon>Bacteroidota</taxon>
        <taxon>Flavobacteriia</taxon>
        <taxon>Flavobacteriales</taxon>
        <taxon>Flavobacteriaceae</taxon>
        <taxon>Psychroserpens</taxon>
    </lineage>
</organism>
<evidence type="ECO:0000313" key="2">
    <source>
        <dbReference type="EMBL" id="TXE15253.1"/>
    </source>
</evidence>
<reference evidence="2 3" key="1">
    <citation type="submission" date="2019-08" db="EMBL/GenBank/DDBJ databases">
        <title>Genome of Psychroserpens burtonensis ACAM 167.</title>
        <authorList>
            <person name="Bowman J.P."/>
        </authorList>
    </citation>
    <scope>NUCLEOTIDE SEQUENCE [LARGE SCALE GENOMIC DNA]</scope>
    <source>
        <strain evidence="2 3">ACAM 167</strain>
    </source>
</reference>
<sequence length="185" mass="21963">MKIKKDNLSPKEKKNAYISIFILVLIIIAFFVYKKEHSDYREKLLSENTELTSGKIIGNSTYKTTHNYVEYEVNGKKFETRRSSSRIFNIREIYEIKYSKSNPEISEVDYTKPIIFDKNKFETINGIITKTYENDRLSVLSFSYKYRNEKYERDVILEKIGGLKKGNQIRILVKRNNPKISYLEK</sequence>
<keyword evidence="1" id="KW-1133">Transmembrane helix</keyword>
<name>A0A5C7B5Q9_9FLAO</name>
<keyword evidence="1" id="KW-0812">Transmembrane</keyword>
<dbReference type="EMBL" id="VOSB01000047">
    <property type="protein sequence ID" value="TXE15253.1"/>
    <property type="molecule type" value="Genomic_DNA"/>
</dbReference>
<keyword evidence="1" id="KW-0472">Membrane</keyword>
<gene>
    <name evidence="2" type="ORF">ES692_17500</name>
</gene>
<proteinExistence type="predicted"/>
<evidence type="ECO:0000256" key="1">
    <source>
        <dbReference type="SAM" id="Phobius"/>
    </source>
</evidence>
<protein>
    <submittedName>
        <fullName evidence="2">Uncharacterized protein</fullName>
    </submittedName>
</protein>
<dbReference type="OrthoDB" id="1434876at2"/>
<dbReference type="Proteomes" id="UP000321938">
    <property type="component" value="Unassembled WGS sequence"/>
</dbReference>
<feature type="transmembrane region" description="Helical" evidence="1">
    <location>
        <begin position="16"/>
        <end position="33"/>
    </location>
</feature>
<dbReference type="RefSeq" id="WP_147232173.1">
    <property type="nucleotide sequence ID" value="NZ_VOSB01000047.1"/>
</dbReference>